<evidence type="ECO:0000256" key="3">
    <source>
        <dbReference type="ARBA" id="ARBA00022692"/>
    </source>
</evidence>
<evidence type="ECO:0000256" key="1">
    <source>
        <dbReference type="ARBA" id="ARBA00004477"/>
    </source>
</evidence>
<comment type="subcellular location">
    <subcellularLocation>
        <location evidence="1 8">Endoplasmic reticulum membrane</location>
        <topology evidence="1 8">Multi-pass membrane protein</topology>
    </subcellularLocation>
</comment>
<dbReference type="InterPro" id="IPR057434">
    <property type="entry name" value="LMF1/2_N"/>
</dbReference>
<dbReference type="PANTHER" id="PTHR14463:SF5">
    <property type="entry name" value="LIPASE MATURATION FACTOR 2"/>
    <property type="match status" value="1"/>
</dbReference>
<sequence length="650" mass="75114">MVQVRYTRNLFLRGICIIYLFAFLSFYIQIPGLYGDNGILPAKTQVDFKKRATLFNKLKQKPTLLWFAPYLGLNVEYMLDVLSLLGVVFSFAGFVSQKFCIMPVFAGLWSLYYSLYQIGQTFMWFQWDVLLLEAGFLCILAAPLWYPRWKSNTPNDAVTFWTVRWLLFRLMFSSGVVKLTSGCATWWKLDALYVHFESQCIPTPVAWYAHHLPIWFLRLSTVFTNVIELAVPFLFFFPDKKVKRVALYTQVFLQFCIILTGNYNFFNFLTICLCISLLDDQFFYKRRSRSDGSRIISNFSTESTVLAVLIYGALMYGTYIYYNLKIADNWTIQSSIAFTQEQFDYVLSRAIPVSIYIGIISLGATTLEAIVNSISSVRGIYNKMMSTVVTIFYVIAVWSIFSISLVPYSTLHSSHNSTIPTQLKQAHAKVDHLHLVNSYGLFRRMTGVGGRPEVIIEGSDSIDGPWKEYEFLYKPGNVNNSLPFVAPHQPRLDWQMWFAALGTYHQNPWLMPLAYRLLTGQPEVLALMNTVENPFRDRPPKYIKASLYYYHYTPWSQTSNTHAWWTREKLGEYFPIFSRDHPPLIEYLKKMKILQEKPSSKITNEPLKLILDNLRSLAGKVEACLLLWSILTAGSVIIVTGYSNSMSRRK</sequence>
<feature type="domain" description="Lipase maturation factor 1/2 C-terminal" evidence="10">
    <location>
        <begin position="435"/>
        <end position="575"/>
    </location>
</feature>
<proteinExistence type="inferred from homology"/>
<feature type="transmembrane region" description="Helical" evidence="8">
    <location>
        <begin position="305"/>
        <end position="322"/>
    </location>
</feature>
<comment type="similarity">
    <text evidence="2 8">Belongs to the lipase maturation factor family.</text>
</comment>
<dbReference type="RefSeq" id="XP_014474935.1">
    <property type="nucleotide sequence ID" value="XM_014619449.1"/>
</dbReference>
<evidence type="ECO:0000256" key="8">
    <source>
        <dbReference type="RuleBase" id="RU361229"/>
    </source>
</evidence>
<feature type="transmembrane region" description="Helical" evidence="8">
    <location>
        <begin position="12"/>
        <end position="30"/>
    </location>
</feature>
<protein>
    <recommendedName>
        <fullName evidence="8">Lipase maturation factor</fullName>
    </recommendedName>
</protein>
<evidence type="ECO:0000259" key="9">
    <source>
        <dbReference type="Pfam" id="PF06762"/>
    </source>
</evidence>
<comment type="function">
    <text evidence="8">Involved in the maturation of specific proteins in the endoplasmic reticulum.</text>
</comment>
<evidence type="ECO:0000256" key="4">
    <source>
        <dbReference type="ARBA" id="ARBA00022824"/>
    </source>
</evidence>
<dbReference type="PANTHER" id="PTHR14463">
    <property type="entry name" value="LIPASE MATURATION FACTOR"/>
    <property type="match status" value="1"/>
</dbReference>
<evidence type="ECO:0000313" key="11">
    <source>
        <dbReference type="Proteomes" id="UP000515204"/>
    </source>
</evidence>
<feature type="transmembrane region" description="Helical" evidence="8">
    <location>
        <begin position="386"/>
        <end position="408"/>
    </location>
</feature>
<dbReference type="Pfam" id="PF25179">
    <property type="entry name" value="LMF1_C"/>
    <property type="match status" value="1"/>
</dbReference>
<keyword evidence="7" id="KW-0325">Glycoprotein</keyword>
<evidence type="ECO:0000256" key="6">
    <source>
        <dbReference type="ARBA" id="ARBA00023136"/>
    </source>
</evidence>
<feature type="transmembrane region" description="Helical" evidence="8">
    <location>
        <begin position="215"/>
        <end position="237"/>
    </location>
</feature>
<evidence type="ECO:0000313" key="12">
    <source>
        <dbReference type="RefSeq" id="XP_014474935.1"/>
    </source>
</evidence>
<dbReference type="GeneID" id="106744560"/>
<feature type="transmembrane region" description="Helical" evidence="8">
    <location>
        <begin position="625"/>
        <end position="643"/>
    </location>
</feature>
<keyword evidence="4 8" id="KW-0256">Endoplasmic reticulum</keyword>
<feature type="transmembrane region" description="Helical" evidence="8">
    <location>
        <begin position="124"/>
        <end position="146"/>
    </location>
</feature>
<feature type="transmembrane region" description="Helical" evidence="8">
    <location>
        <begin position="166"/>
        <end position="187"/>
    </location>
</feature>
<name>A0A6P3X9J7_DINQU</name>
<feature type="transmembrane region" description="Helical" evidence="8">
    <location>
        <begin position="266"/>
        <end position="284"/>
    </location>
</feature>
<accession>A0A6P3X9J7</accession>
<feature type="transmembrane region" description="Helical" evidence="8">
    <location>
        <begin position="67"/>
        <end position="92"/>
    </location>
</feature>
<evidence type="ECO:0000256" key="2">
    <source>
        <dbReference type="ARBA" id="ARBA00005512"/>
    </source>
</evidence>
<gene>
    <name evidence="12" type="primary">LOC106744560</name>
</gene>
<dbReference type="Pfam" id="PF06762">
    <property type="entry name" value="LMF1"/>
    <property type="match status" value="1"/>
</dbReference>
<evidence type="ECO:0000256" key="7">
    <source>
        <dbReference type="ARBA" id="ARBA00023180"/>
    </source>
</evidence>
<evidence type="ECO:0000256" key="5">
    <source>
        <dbReference type="ARBA" id="ARBA00022989"/>
    </source>
</evidence>
<dbReference type="InterPro" id="IPR009613">
    <property type="entry name" value="LMF"/>
</dbReference>
<dbReference type="Proteomes" id="UP000515204">
    <property type="component" value="Unplaced"/>
</dbReference>
<feature type="domain" description="Lipase maturation factor 1/2 N-terminal" evidence="9">
    <location>
        <begin position="123"/>
        <end position="284"/>
    </location>
</feature>
<dbReference type="KEGG" id="dqu:106744560"/>
<feature type="transmembrane region" description="Helical" evidence="8">
    <location>
        <begin position="353"/>
        <end position="374"/>
    </location>
</feature>
<dbReference type="GO" id="GO:0051604">
    <property type="term" value="P:protein maturation"/>
    <property type="evidence" value="ECO:0007669"/>
    <property type="project" value="InterPro"/>
</dbReference>
<dbReference type="GO" id="GO:0005789">
    <property type="term" value="C:endoplasmic reticulum membrane"/>
    <property type="evidence" value="ECO:0007669"/>
    <property type="project" value="UniProtKB-SubCell"/>
</dbReference>
<reference evidence="12" key="1">
    <citation type="submission" date="2025-08" db="UniProtKB">
        <authorList>
            <consortium name="RefSeq"/>
        </authorList>
    </citation>
    <scope>IDENTIFICATION</scope>
</reference>
<dbReference type="InterPro" id="IPR057433">
    <property type="entry name" value="LMF1/2_C"/>
</dbReference>
<dbReference type="OrthoDB" id="434126at2759"/>
<evidence type="ECO:0000259" key="10">
    <source>
        <dbReference type="Pfam" id="PF25179"/>
    </source>
</evidence>
<keyword evidence="11" id="KW-1185">Reference proteome</keyword>
<dbReference type="AlphaFoldDB" id="A0A6P3X9J7"/>
<organism evidence="11 12">
    <name type="scientific">Dinoponera quadriceps</name>
    <name type="common">South American ant</name>
    <dbReference type="NCBI Taxonomy" id="609295"/>
    <lineage>
        <taxon>Eukaryota</taxon>
        <taxon>Metazoa</taxon>
        <taxon>Ecdysozoa</taxon>
        <taxon>Arthropoda</taxon>
        <taxon>Hexapoda</taxon>
        <taxon>Insecta</taxon>
        <taxon>Pterygota</taxon>
        <taxon>Neoptera</taxon>
        <taxon>Endopterygota</taxon>
        <taxon>Hymenoptera</taxon>
        <taxon>Apocrita</taxon>
        <taxon>Aculeata</taxon>
        <taxon>Formicoidea</taxon>
        <taxon>Formicidae</taxon>
        <taxon>Ponerinae</taxon>
        <taxon>Ponerini</taxon>
        <taxon>Dinoponera</taxon>
    </lineage>
</organism>
<keyword evidence="6 8" id="KW-0472">Membrane</keyword>
<keyword evidence="3 8" id="KW-0812">Transmembrane</keyword>
<keyword evidence="5 8" id="KW-1133">Transmembrane helix</keyword>